<keyword evidence="2" id="KW-0808">Transferase</keyword>
<dbReference type="Ensembl" id="ENSOSIT00000007293.1">
    <property type="protein sequence ID" value="ENSOSIP00000006828.1"/>
    <property type="gene ID" value="ENSOSIG00000004590.1"/>
</dbReference>
<evidence type="ECO:0008006" key="5">
    <source>
        <dbReference type="Google" id="ProtNLM"/>
    </source>
</evidence>
<dbReference type="InterPro" id="IPR023606">
    <property type="entry name" value="CoA-Trfase_III_dom_1_sf"/>
</dbReference>
<dbReference type="PANTHER" id="PTHR48207:SF3">
    <property type="entry name" value="SUCCINATE--HYDROXYMETHYLGLUTARATE COA-TRANSFERASE"/>
    <property type="match status" value="1"/>
</dbReference>
<proteinExistence type="inferred from homology"/>
<organism evidence="3 4">
    <name type="scientific">Oryzias sinensis</name>
    <name type="common">Chinese medaka</name>
    <dbReference type="NCBI Taxonomy" id="183150"/>
    <lineage>
        <taxon>Eukaryota</taxon>
        <taxon>Metazoa</taxon>
        <taxon>Chordata</taxon>
        <taxon>Craniata</taxon>
        <taxon>Vertebrata</taxon>
        <taxon>Euteleostomi</taxon>
        <taxon>Actinopterygii</taxon>
        <taxon>Neopterygii</taxon>
        <taxon>Teleostei</taxon>
        <taxon>Neoteleostei</taxon>
        <taxon>Acanthomorphata</taxon>
        <taxon>Ovalentaria</taxon>
        <taxon>Atherinomorphae</taxon>
        <taxon>Beloniformes</taxon>
        <taxon>Adrianichthyidae</taxon>
        <taxon>Oryziinae</taxon>
        <taxon>Oryzias</taxon>
    </lineage>
</organism>
<sequence length="158" mass="17808">MFAAFGRFQSRTGALRPAVFKKLLQRDQPARGPSRGRWVSVSNSGETVRPLEGIKVLDLTRVLAGPFATMILGDLGAEVIKVERPGVGDDTRAWGPPFLGSESVYFLSINRNKKVSIKSSWTMETMKDELSDYGHSNFEKLRYKKYLFKSKMDTENSR</sequence>
<dbReference type="Pfam" id="PF02515">
    <property type="entry name" value="CoA_transf_3"/>
    <property type="match status" value="1"/>
</dbReference>
<dbReference type="InterPro" id="IPR050483">
    <property type="entry name" value="CoA-transferase_III_domain"/>
</dbReference>
<evidence type="ECO:0000256" key="1">
    <source>
        <dbReference type="ARBA" id="ARBA00008383"/>
    </source>
</evidence>
<dbReference type="AlphaFoldDB" id="A0A8C7X2Z9"/>
<dbReference type="GO" id="GO:0047369">
    <property type="term" value="F:succinate-hydroxymethylglutarate CoA-transferase activity"/>
    <property type="evidence" value="ECO:0007669"/>
    <property type="project" value="TreeGrafter"/>
</dbReference>
<dbReference type="SUPFAM" id="SSF89796">
    <property type="entry name" value="CoA-transferase family III (CaiB/BaiF)"/>
    <property type="match status" value="1"/>
</dbReference>
<dbReference type="Gene3D" id="3.40.50.10540">
    <property type="entry name" value="Crotonobetainyl-coa:carnitine coa-transferase, domain 1"/>
    <property type="match status" value="1"/>
</dbReference>
<reference evidence="3" key="1">
    <citation type="submission" date="2025-08" db="UniProtKB">
        <authorList>
            <consortium name="Ensembl"/>
        </authorList>
    </citation>
    <scope>IDENTIFICATION</scope>
</reference>
<dbReference type="Proteomes" id="UP000694383">
    <property type="component" value="Unplaced"/>
</dbReference>
<evidence type="ECO:0000313" key="4">
    <source>
        <dbReference type="Proteomes" id="UP000694383"/>
    </source>
</evidence>
<keyword evidence="4" id="KW-1185">Reference proteome</keyword>
<reference evidence="3" key="2">
    <citation type="submission" date="2025-09" db="UniProtKB">
        <authorList>
            <consortium name="Ensembl"/>
        </authorList>
    </citation>
    <scope>IDENTIFICATION</scope>
</reference>
<evidence type="ECO:0000256" key="2">
    <source>
        <dbReference type="ARBA" id="ARBA00022679"/>
    </source>
</evidence>
<dbReference type="GeneTree" id="ENSGT00940000157866"/>
<comment type="similarity">
    <text evidence="1">Belongs to the CoA-transferase III family.</text>
</comment>
<evidence type="ECO:0000313" key="3">
    <source>
        <dbReference type="Ensembl" id="ENSOSIP00000006828.1"/>
    </source>
</evidence>
<dbReference type="InterPro" id="IPR003673">
    <property type="entry name" value="CoA-Trfase_fam_III"/>
</dbReference>
<name>A0A8C7X2Z9_9TELE</name>
<dbReference type="PANTHER" id="PTHR48207">
    <property type="entry name" value="SUCCINATE--HYDROXYMETHYLGLUTARATE COA-TRANSFERASE"/>
    <property type="match status" value="1"/>
</dbReference>
<accession>A0A8C7X2Z9</accession>
<protein>
    <recommendedName>
        <fullName evidence="5">Succinate--hydroxymethylglutarate CoA-transferase</fullName>
    </recommendedName>
</protein>
<dbReference type="GO" id="GO:0005739">
    <property type="term" value="C:mitochondrion"/>
    <property type="evidence" value="ECO:0007669"/>
    <property type="project" value="TreeGrafter"/>
</dbReference>